<dbReference type="Proteomes" id="UP000052020">
    <property type="component" value="Unassembled WGS sequence"/>
</dbReference>
<proteinExistence type="predicted"/>
<dbReference type="SMART" id="SM00089">
    <property type="entry name" value="PKD"/>
    <property type="match status" value="3"/>
</dbReference>
<dbReference type="PROSITE" id="PS50093">
    <property type="entry name" value="PKD"/>
    <property type="match status" value="2"/>
</dbReference>
<dbReference type="InterPro" id="IPR035986">
    <property type="entry name" value="PKD_dom_sf"/>
</dbReference>
<dbReference type="InterPro" id="IPR013783">
    <property type="entry name" value="Ig-like_fold"/>
</dbReference>
<feature type="region of interest" description="Disordered" evidence="1">
    <location>
        <begin position="1"/>
        <end position="28"/>
    </location>
</feature>
<feature type="domain" description="PKD" evidence="2">
    <location>
        <begin position="173"/>
        <end position="217"/>
    </location>
</feature>
<dbReference type="CDD" id="cd00146">
    <property type="entry name" value="PKD"/>
    <property type="match status" value="2"/>
</dbReference>
<dbReference type="SUPFAM" id="SSF49299">
    <property type="entry name" value="PKD domain"/>
    <property type="match status" value="2"/>
</dbReference>
<dbReference type="Pfam" id="PF18911">
    <property type="entry name" value="PKD_4"/>
    <property type="match status" value="2"/>
</dbReference>
<feature type="domain" description="PKD" evidence="2">
    <location>
        <begin position="101"/>
        <end position="154"/>
    </location>
</feature>
<evidence type="ECO:0000259" key="2">
    <source>
        <dbReference type="PROSITE" id="PS50093"/>
    </source>
</evidence>
<dbReference type="EMBL" id="LIZY01000005">
    <property type="protein sequence ID" value="KPJ64827.1"/>
    <property type="molecule type" value="Genomic_DNA"/>
</dbReference>
<dbReference type="AlphaFoldDB" id="A0A0S7XRL3"/>
<dbReference type="InterPro" id="IPR000601">
    <property type="entry name" value="PKD_dom"/>
</dbReference>
<dbReference type="PATRIC" id="fig|1704032.3.peg.644"/>
<evidence type="ECO:0000256" key="1">
    <source>
        <dbReference type="SAM" id="MobiDB-lite"/>
    </source>
</evidence>
<gene>
    <name evidence="3" type="ORF">AMK68_00450</name>
</gene>
<dbReference type="InterPro" id="IPR022409">
    <property type="entry name" value="PKD/Chitinase_dom"/>
</dbReference>
<sequence>MALFDPTAAGRQAPHTSTQRKPGGAHRSSPTVASLLACAVALSLAVIAPVQAAQTAIPAAPASGQPECDITYSPDNPTTEDVIIFDANASDPDGTIEDCYWNFGDGSPTVAGHLASHHYDDAGPYDVTVEVTDDDGNTVVCFEVVMVTEPICSVEGPDELALGEEACFSCSVDPGVNIVSWEWDFGDFSTASGSDVCHTYETHGSYLVTLVVTDDTGVSSPCSHHVIEIKPPVIEISTELSRGWHMISLPLEPVDPDPEVVFAGLPISGNLHRYDHDKLGYVTYYDFAPSPFGDMAVGEGYWFCCLDPAGCQIQYQAYNDRQESMVELPTSGWYMIGGNAIHNHFEGLAVTTDTDASLFPEAANVWVQDPFFGYDNLAGGYFTAGVLPTDDDHYLRPWNGYWAYAFVGDLALVVPGDQPPYPKMITPEDGATVSGHSLVAATDLQAVPAHTINSVDFQVYLDGEWQTIAGIWGSGEARYWGLPPWENIWDTRDMATGDYPFRVRVDSAYGEFHDEITVHVNNQPVADFAVSLSDHDSVVLDGGETSPQPSYDPEDGPNIEYRWHFSDDAAIFEGPVVDHPVPVPGSPEAPYEFSVELEVYDTEGAYYEKHQIITVEYTASGSPDIVFSRDKTCGCWDMDIKNTGESYVDQWWMPQRKKRALGPYARKYRTKRGIRYEVRHNFNVIARLYSHSDPDQCFEAQGVQGTMTFAGRAKHKRGRELNDDWSLGGWTDCEYDHGWGKHCDDDYRYRNNRTKFYRDQERIIWLDGPGAWHMKKSSLPYECEGHFVAIVSGDGGWCRCDWTLRMRATKDGPVLNKIVEKHCSSGP</sequence>
<organism evidence="3 4">
    <name type="scientific">candidate division KD3-62 bacterium DG_56</name>
    <dbReference type="NCBI Taxonomy" id="1704032"/>
    <lineage>
        <taxon>Bacteria</taxon>
        <taxon>candidate division KD3-62</taxon>
    </lineage>
</organism>
<dbReference type="Gene3D" id="2.60.40.10">
    <property type="entry name" value="Immunoglobulins"/>
    <property type="match status" value="3"/>
</dbReference>
<protein>
    <recommendedName>
        <fullName evidence="2">PKD domain-containing protein</fullName>
    </recommendedName>
</protein>
<comment type="caution">
    <text evidence="3">The sequence shown here is derived from an EMBL/GenBank/DDBJ whole genome shotgun (WGS) entry which is preliminary data.</text>
</comment>
<reference evidence="3 4" key="1">
    <citation type="journal article" date="2015" name="Microbiome">
        <title>Genomic resolution of linkages in carbon, nitrogen, and sulfur cycling among widespread estuary sediment bacteria.</title>
        <authorList>
            <person name="Baker B.J."/>
            <person name="Lazar C.S."/>
            <person name="Teske A.P."/>
            <person name="Dick G.J."/>
        </authorList>
    </citation>
    <scope>NUCLEOTIDE SEQUENCE [LARGE SCALE GENOMIC DNA]</scope>
    <source>
        <strain evidence="3">DG_56</strain>
    </source>
</reference>
<accession>A0A0S7XRL3</accession>
<evidence type="ECO:0000313" key="4">
    <source>
        <dbReference type="Proteomes" id="UP000052020"/>
    </source>
</evidence>
<evidence type="ECO:0000313" key="3">
    <source>
        <dbReference type="EMBL" id="KPJ64827.1"/>
    </source>
</evidence>
<name>A0A0S7XRL3_9BACT</name>